<feature type="compositionally biased region" description="Pro residues" evidence="1">
    <location>
        <begin position="14"/>
        <end position="24"/>
    </location>
</feature>
<evidence type="ECO:0000313" key="3">
    <source>
        <dbReference type="Proteomes" id="UP000219338"/>
    </source>
</evidence>
<sequence length="348" mass="39421">MHRGIEHHAGPTIIPSPPSPPHPPTSAADDPNDNDAVAPTDLSAPELVRPRGSQRGRKHPTKGKAKKSMASDNPSGLRLILILDRYNPALTDKEYMVNYEDVVETQTKLPLRLYNPLDPSQELMKSTVGPLSLERPPTPPTSTDEPYCAAWDPRSKTPPLINGNDSVAILSHLPEYMHQGHWTSDFRLTGYEFRVMIGGKRKMVYLQNTWDNACVEVYMHKGKTKSQRISAEVVEAMHPTTPQNYKCWIVIKGPHTGKYVCSIHYEKNPNPKMPIWWTVAVVQPTSQGHDELLDEELHLICSDLCLEDEDEKSQNRNMQFSQTCMKMVHIDLSHTVHILLTWRNCIIM</sequence>
<accession>A0A284S731</accession>
<feature type="compositionally biased region" description="Low complexity" evidence="1">
    <location>
        <begin position="25"/>
        <end position="41"/>
    </location>
</feature>
<evidence type="ECO:0000313" key="2">
    <source>
        <dbReference type="EMBL" id="SJL16822.1"/>
    </source>
</evidence>
<dbReference type="AlphaFoldDB" id="A0A284S731"/>
<dbReference type="Proteomes" id="UP000219338">
    <property type="component" value="Unassembled WGS sequence"/>
</dbReference>
<dbReference type="EMBL" id="FUEG01000038">
    <property type="protein sequence ID" value="SJL16822.1"/>
    <property type="molecule type" value="Genomic_DNA"/>
</dbReference>
<gene>
    <name evidence="2" type="ORF">ARMOST_20351</name>
</gene>
<protein>
    <submittedName>
        <fullName evidence="2">Uncharacterized protein</fullName>
    </submittedName>
</protein>
<organism evidence="2 3">
    <name type="scientific">Armillaria ostoyae</name>
    <name type="common">Armillaria root rot fungus</name>
    <dbReference type="NCBI Taxonomy" id="47428"/>
    <lineage>
        <taxon>Eukaryota</taxon>
        <taxon>Fungi</taxon>
        <taxon>Dikarya</taxon>
        <taxon>Basidiomycota</taxon>
        <taxon>Agaricomycotina</taxon>
        <taxon>Agaricomycetes</taxon>
        <taxon>Agaricomycetidae</taxon>
        <taxon>Agaricales</taxon>
        <taxon>Marasmiineae</taxon>
        <taxon>Physalacriaceae</taxon>
        <taxon>Armillaria</taxon>
    </lineage>
</organism>
<keyword evidence="3" id="KW-1185">Reference proteome</keyword>
<reference evidence="3" key="1">
    <citation type="journal article" date="2017" name="Nat. Ecol. Evol.">
        <title>Genome expansion and lineage-specific genetic innovations in the forest pathogenic fungi Armillaria.</title>
        <authorList>
            <person name="Sipos G."/>
            <person name="Prasanna A.N."/>
            <person name="Walter M.C."/>
            <person name="O'Connor E."/>
            <person name="Balint B."/>
            <person name="Krizsan K."/>
            <person name="Kiss B."/>
            <person name="Hess J."/>
            <person name="Varga T."/>
            <person name="Slot J."/>
            <person name="Riley R."/>
            <person name="Boka B."/>
            <person name="Rigling D."/>
            <person name="Barry K."/>
            <person name="Lee J."/>
            <person name="Mihaltcheva S."/>
            <person name="LaButti K."/>
            <person name="Lipzen A."/>
            <person name="Waldron R."/>
            <person name="Moloney N.M."/>
            <person name="Sperisen C."/>
            <person name="Kredics L."/>
            <person name="Vagvoelgyi C."/>
            <person name="Patrignani A."/>
            <person name="Fitzpatrick D."/>
            <person name="Nagy I."/>
            <person name="Doyle S."/>
            <person name="Anderson J.B."/>
            <person name="Grigoriev I.V."/>
            <person name="Gueldener U."/>
            <person name="Muensterkoetter M."/>
            <person name="Nagy L.G."/>
        </authorList>
    </citation>
    <scope>NUCLEOTIDE SEQUENCE [LARGE SCALE GENOMIC DNA]</scope>
    <source>
        <strain evidence="3">C18/9</strain>
    </source>
</reference>
<feature type="region of interest" description="Disordered" evidence="1">
    <location>
        <begin position="1"/>
        <end position="73"/>
    </location>
</feature>
<feature type="compositionally biased region" description="Basic residues" evidence="1">
    <location>
        <begin position="52"/>
        <end position="67"/>
    </location>
</feature>
<evidence type="ECO:0000256" key="1">
    <source>
        <dbReference type="SAM" id="MobiDB-lite"/>
    </source>
</evidence>
<dbReference type="OrthoDB" id="3011963at2759"/>
<name>A0A284S731_ARMOS</name>
<proteinExistence type="predicted"/>